<sequence>MPFINHLIKYTLPALPKWFARPFAKPYVAGETSEQALKHVKTINEKGFSATIDILGEHITDIDEAQKITEQYCDLYDQIDHQSLDCNLSIKPTHVGLRISLNKAITNITKILDQAKRNNNFLRMDMENSVYTDHTFKIYNFCKQSYEHVGVVIQSYLHRSLKDIEIMSKNNLNARICKGIYKEEKAIAFQDREKVKENFLTLAKAMTVNGAYAGYATHDQDLIDQLLKWIKSESIDPNRFEFQMLYGVPMQGRLEELLEKGYKVRIYVPFGPDWFDYSLRRLKENPAIARYVIKNMFKYE</sequence>
<dbReference type="EMBL" id="UINC01019007">
    <property type="protein sequence ID" value="SVA80255.1"/>
    <property type="molecule type" value="Genomic_DNA"/>
</dbReference>
<evidence type="ECO:0000256" key="6">
    <source>
        <dbReference type="ARBA" id="ARBA00022827"/>
    </source>
</evidence>
<keyword evidence="4" id="KW-0285">Flavoprotein</keyword>
<accession>A0A381YTC0</accession>
<dbReference type="InterPro" id="IPR015659">
    <property type="entry name" value="Proline_oxidase"/>
</dbReference>
<keyword evidence="5" id="KW-0547">Nucleotide-binding</keyword>
<keyword evidence="7" id="KW-0560">Oxidoreductase</keyword>
<protein>
    <recommendedName>
        <fullName evidence="3">proline dehydrogenase</fullName>
        <ecNumber evidence="3">1.5.5.2</ecNumber>
    </recommendedName>
</protein>
<name>A0A381YTC0_9ZZZZ</name>
<evidence type="ECO:0000256" key="1">
    <source>
        <dbReference type="ARBA" id="ARBA00001974"/>
    </source>
</evidence>
<keyword evidence="8" id="KW-0642">Proline metabolism</keyword>
<dbReference type="InterPro" id="IPR008219">
    <property type="entry name" value="PRODH_bac_arc"/>
</dbReference>
<reference evidence="11" key="1">
    <citation type="submission" date="2018-05" db="EMBL/GenBank/DDBJ databases">
        <authorList>
            <person name="Lanie J.A."/>
            <person name="Ng W.-L."/>
            <person name="Kazmierczak K.M."/>
            <person name="Andrzejewski T.M."/>
            <person name="Davidsen T.M."/>
            <person name="Wayne K.J."/>
            <person name="Tettelin H."/>
            <person name="Glass J.I."/>
            <person name="Rusch D."/>
            <person name="Podicherti R."/>
            <person name="Tsui H.-C.T."/>
            <person name="Winkler M.E."/>
        </authorList>
    </citation>
    <scope>NUCLEOTIDE SEQUENCE</scope>
</reference>
<dbReference type="InterPro" id="IPR002872">
    <property type="entry name" value="Proline_DH_dom"/>
</dbReference>
<proteinExistence type="predicted"/>
<evidence type="ECO:0000256" key="7">
    <source>
        <dbReference type="ARBA" id="ARBA00023002"/>
    </source>
</evidence>
<dbReference type="EC" id="1.5.5.2" evidence="3"/>
<dbReference type="AlphaFoldDB" id="A0A381YTC0"/>
<comment type="pathway">
    <text evidence="2">Amino-acid degradation; L-proline degradation into L-glutamate; L-glutamate from L-proline: step 1/2.</text>
</comment>
<evidence type="ECO:0000256" key="3">
    <source>
        <dbReference type="ARBA" id="ARBA00012695"/>
    </source>
</evidence>
<evidence type="ECO:0000256" key="5">
    <source>
        <dbReference type="ARBA" id="ARBA00022741"/>
    </source>
</evidence>
<gene>
    <name evidence="11" type="ORF">METZ01_LOCUS133109</name>
</gene>
<dbReference type="PANTHER" id="PTHR13914:SF0">
    <property type="entry name" value="PROLINE DEHYDROGENASE 1, MITOCHONDRIAL"/>
    <property type="match status" value="1"/>
</dbReference>
<dbReference type="PIRSF" id="PIRSF000196">
    <property type="entry name" value="Pro_dehydrog"/>
    <property type="match status" value="1"/>
</dbReference>
<evidence type="ECO:0000256" key="8">
    <source>
        <dbReference type="ARBA" id="ARBA00023062"/>
    </source>
</evidence>
<feature type="domain" description="Proline dehydrogenase" evidence="10">
    <location>
        <begin position="36"/>
        <end position="289"/>
    </location>
</feature>
<evidence type="ECO:0000256" key="4">
    <source>
        <dbReference type="ARBA" id="ARBA00022630"/>
    </source>
</evidence>
<dbReference type="Pfam" id="PF01619">
    <property type="entry name" value="Pro_dh"/>
    <property type="match status" value="1"/>
</dbReference>
<dbReference type="GO" id="GO:0000166">
    <property type="term" value="F:nucleotide binding"/>
    <property type="evidence" value="ECO:0007669"/>
    <property type="project" value="UniProtKB-KW"/>
</dbReference>
<organism evidence="11">
    <name type="scientific">marine metagenome</name>
    <dbReference type="NCBI Taxonomy" id="408172"/>
    <lineage>
        <taxon>unclassified sequences</taxon>
        <taxon>metagenomes</taxon>
        <taxon>ecological metagenomes</taxon>
    </lineage>
</organism>
<dbReference type="SUPFAM" id="SSF51730">
    <property type="entry name" value="FAD-linked oxidoreductase"/>
    <property type="match status" value="1"/>
</dbReference>
<dbReference type="Gene3D" id="3.20.20.220">
    <property type="match status" value="1"/>
</dbReference>
<keyword evidence="6" id="KW-0274">FAD</keyword>
<dbReference type="UniPathway" id="UPA00261">
    <property type="reaction ID" value="UER00373"/>
</dbReference>
<evidence type="ECO:0000256" key="2">
    <source>
        <dbReference type="ARBA" id="ARBA00004739"/>
    </source>
</evidence>
<comment type="catalytic activity">
    <reaction evidence="9">
        <text>L-proline + a quinone = (S)-1-pyrroline-5-carboxylate + a quinol + H(+)</text>
        <dbReference type="Rhea" id="RHEA:23784"/>
        <dbReference type="ChEBI" id="CHEBI:15378"/>
        <dbReference type="ChEBI" id="CHEBI:17388"/>
        <dbReference type="ChEBI" id="CHEBI:24646"/>
        <dbReference type="ChEBI" id="CHEBI:60039"/>
        <dbReference type="ChEBI" id="CHEBI:132124"/>
        <dbReference type="EC" id="1.5.5.2"/>
    </reaction>
</comment>
<comment type="cofactor">
    <cofactor evidence="1">
        <name>FAD</name>
        <dbReference type="ChEBI" id="CHEBI:57692"/>
    </cofactor>
</comment>
<evidence type="ECO:0000313" key="11">
    <source>
        <dbReference type="EMBL" id="SVA80255.1"/>
    </source>
</evidence>
<dbReference type="GO" id="GO:0004657">
    <property type="term" value="F:proline dehydrogenase activity"/>
    <property type="evidence" value="ECO:0007669"/>
    <property type="project" value="UniProtKB-EC"/>
</dbReference>
<evidence type="ECO:0000256" key="9">
    <source>
        <dbReference type="ARBA" id="ARBA00048779"/>
    </source>
</evidence>
<dbReference type="InterPro" id="IPR029041">
    <property type="entry name" value="FAD-linked_oxidoreductase-like"/>
</dbReference>
<dbReference type="GO" id="GO:0010133">
    <property type="term" value="P:L-proline catabolic process to L-glutamate"/>
    <property type="evidence" value="ECO:0007669"/>
    <property type="project" value="UniProtKB-UniPathway"/>
</dbReference>
<dbReference type="PANTHER" id="PTHR13914">
    <property type="entry name" value="PROLINE OXIDASE"/>
    <property type="match status" value="1"/>
</dbReference>
<evidence type="ECO:0000259" key="10">
    <source>
        <dbReference type="Pfam" id="PF01619"/>
    </source>
</evidence>